<evidence type="ECO:0000256" key="3">
    <source>
        <dbReference type="ARBA" id="ARBA00022833"/>
    </source>
</evidence>
<keyword evidence="2" id="KW-0863">Zinc-finger</keyword>
<feature type="compositionally biased region" description="Polar residues" evidence="4">
    <location>
        <begin position="334"/>
        <end position="366"/>
    </location>
</feature>
<evidence type="ECO:0000313" key="8">
    <source>
        <dbReference type="Proteomes" id="UP001153714"/>
    </source>
</evidence>
<accession>A0A9N9QV14</accession>
<keyword evidence="3" id="KW-0862">Zinc</keyword>
<dbReference type="PROSITE" id="PS50812">
    <property type="entry name" value="PWWP"/>
    <property type="match status" value="1"/>
</dbReference>
<dbReference type="InterPro" id="IPR011124">
    <property type="entry name" value="Znf_CW"/>
</dbReference>
<dbReference type="SMART" id="SM00293">
    <property type="entry name" value="PWWP"/>
    <property type="match status" value="1"/>
</dbReference>
<keyword evidence="8" id="KW-1185">Reference proteome</keyword>
<dbReference type="GO" id="GO:0008270">
    <property type="term" value="F:zinc ion binding"/>
    <property type="evidence" value="ECO:0007669"/>
    <property type="project" value="UniProtKB-KW"/>
</dbReference>
<dbReference type="PANTHER" id="PTHR15999:SF2">
    <property type="entry name" value="ZINC FINGER CW-TYPE PWWP DOMAIN PROTEIN 1"/>
    <property type="match status" value="1"/>
</dbReference>
<dbReference type="CDD" id="cd20145">
    <property type="entry name" value="PWWP_ZCWPW1"/>
    <property type="match status" value="1"/>
</dbReference>
<sequence length="427" mass="48570">MHNNTDLPNKDVQELDNEVHHRIHVESAMSSPHHTKKPCITFAEGTQSTEVSSSQNTCFYKDALSQPSSDLSHLQKLLWLQKRRETGLWVQCDDCNRWRYLPHIVDSHELPKKWYCKMNSDKSAADCSVPEVPIKLREEEDLIHSEYSAGSVVWARLAGWPWWPAMTHYNVVFFDAFEVTRAWISPENLRPYSSNKNSLINITKNKRFKKRLDVALKQADDADMLPLANRLNKYSFINRYKGTICKPKKISKEYIKKFKKQITKQLNVDYVDESDTDSIESSDSELALSSPKGQTIKRKNVIIVGSSKRTKQSYSNVQEKSERDVTANDAPVAESNTGNNEAATEVNDNTELPDNNTNVYHKQPNSMTVQVSCTPAFDTMNIDNDSSKTYVPDSETGPASMDISQTQSVLQDIQVSVDSPSSDDFEF</sequence>
<evidence type="ECO:0000313" key="7">
    <source>
        <dbReference type="EMBL" id="CAG9783894.1"/>
    </source>
</evidence>
<dbReference type="AlphaFoldDB" id="A0A9N9QV14"/>
<evidence type="ECO:0000259" key="6">
    <source>
        <dbReference type="PROSITE" id="PS51050"/>
    </source>
</evidence>
<reference evidence="7" key="1">
    <citation type="submission" date="2021-12" db="EMBL/GenBank/DDBJ databases">
        <authorList>
            <person name="King R."/>
        </authorList>
    </citation>
    <scope>NUCLEOTIDE SEQUENCE</scope>
</reference>
<feature type="region of interest" description="Disordered" evidence="4">
    <location>
        <begin position="380"/>
        <end position="407"/>
    </location>
</feature>
<feature type="domain" description="CW-type" evidence="6">
    <location>
        <begin position="83"/>
        <end position="135"/>
    </location>
</feature>
<dbReference type="Proteomes" id="UP001153714">
    <property type="component" value="Chromosome 11"/>
</dbReference>
<dbReference type="Gene3D" id="2.30.30.140">
    <property type="match status" value="2"/>
</dbReference>
<name>A0A9N9QV14_9NEOP</name>
<dbReference type="OrthoDB" id="757982at2759"/>
<proteinExistence type="predicted"/>
<dbReference type="SUPFAM" id="SSF63748">
    <property type="entry name" value="Tudor/PWWP/MBT"/>
    <property type="match status" value="1"/>
</dbReference>
<organism evidence="7 8">
    <name type="scientific">Diatraea saccharalis</name>
    <name type="common">sugarcane borer</name>
    <dbReference type="NCBI Taxonomy" id="40085"/>
    <lineage>
        <taxon>Eukaryota</taxon>
        <taxon>Metazoa</taxon>
        <taxon>Ecdysozoa</taxon>
        <taxon>Arthropoda</taxon>
        <taxon>Hexapoda</taxon>
        <taxon>Insecta</taxon>
        <taxon>Pterygota</taxon>
        <taxon>Neoptera</taxon>
        <taxon>Endopterygota</taxon>
        <taxon>Lepidoptera</taxon>
        <taxon>Glossata</taxon>
        <taxon>Ditrysia</taxon>
        <taxon>Pyraloidea</taxon>
        <taxon>Crambidae</taxon>
        <taxon>Crambinae</taxon>
        <taxon>Diatraea</taxon>
    </lineage>
</organism>
<evidence type="ECO:0000259" key="5">
    <source>
        <dbReference type="PROSITE" id="PS50812"/>
    </source>
</evidence>
<protein>
    <recommendedName>
        <fullName evidence="9">Zinc finger CW-type PWWP domain protein 1</fullName>
    </recommendedName>
</protein>
<keyword evidence="1" id="KW-0479">Metal-binding</keyword>
<dbReference type="PROSITE" id="PS51050">
    <property type="entry name" value="ZF_CW"/>
    <property type="match status" value="1"/>
</dbReference>
<feature type="domain" description="PWWP" evidence="5">
    <location>
        <begin position="149"/>
        <end position="195"/>
    </location>
</feature>
<evidence type="ECO:0000256" key="1">
    <source>
        <dbReference type="ARBA" id="ARBA00022723"/>
    </source>
</evidence>
<reference evidence="7" key="2">
    <citation type="submission" date="2022-10" db="EMBL/GenBank/DDBJ databases">
        <authorList>
            <consortium name="ENA_rothamsted_submissions"/>
            <consortium name="culmorum"/>
            <person name="King R."/>
        </authorList>
    </citation>
    <scope>NUCLEOTIDE SEQUENCE</scope>
</reference>
<dbReference type="Pfam" id="PF07496">
    <property type="entry name" value="zf-CW"/>
    <property type="match status" value="1"/>
</dbReference>
<dbReference type="InterPro" id="IPR000313">
    <property type="entry name" value="PWWP_dom"/>
</dbReference>
<gene>
    <name evidence="7" type="ORF">DIATSA_LOCUS2029</name>
</gene>
<dbReference type="EMBL" id="OU893342">
    <property type="protein sequence ID" value="CAG9783894.1"/>
    <property type="molecule type" value="Genomic_DNA"/>
</dbReference>
<dbReference type="Gene3D" id="3.30.40.100">
    <property type="match status" value="1"/>
</dbReference>
<dbReference type="InterPro" id="IPR042778">
    <property type="entry name" value="ZCWPW1/ZCWPW2"/>
</dbReference>
<dbReference type="PANTHER" id="PTHR15999">
    <property type="entry name" value="ZINC FINGER CW-TYPE PWWP DOMAIN PROTEIN 1"/>
    <property type="match status" value="1"/>
</dbReference>
<evidence type="ECO:0000256" key="4">
    <source>
        <dbReference type="SAM" id="MobiDB-lite"/>
    </source>
</evidence>
<feature type="region of interest" description="Disordered" evidence="4">
    <location>
        <begin position="308"/>
        <end position="366"/>
    </location>
</feature>
<evidence type="ECO:0008006" key="9">
    <source>
        <dbReference type="Google" id="ProtNLM"/>
    </source>
</evidence>
<evidence type="ECO:0000256" key="2">
    <source>
        <dbReference type="ARBA" id="ARBA00022771"/>
    </source>
</evidence>